<protein>
    <recommendedName>
        <fullName evidence="1">VOC domain-containing protein</fullName>
    </recommendedName>
</protein>
<proteinExistence type="predicted"/>
<dbReference type="InterPro" id="IPR004360">
    <property type="entry name" value="Glyas_Fos-R_dOase_dom"/>
</dbReference>
<feature type="domain" description="VOC" evidence="1">
    <location>
        <begin position="10"/>
        <end position="131"/>
    </location>
</feature>
<dbReference type="InterPro" id="IPR037523">
    <property type="entry name" value="VOC_core"/>
</dbReference>
<dbReference type="Proteomes" id="UP001157133">
    <property type="component" value="Unassembled WGS sequence"/>
</dbReference>
<evidence type="ECO:0000313" key="3">
    <source>
        <dbReference type="Proteomes" id="UP001157133"/>
    </source>
</evidence>
<dbReference type="Gene3D" id="3.10.180.10">
    <property type="entry name" value="2,3-Dihydroxybiphenyl 1,2-Dioxygenase, domain 1"/>
    <property type="match status" value="1"/>
</dbReference>
<dbReference type="RefSeq" id="WP_284208686.1">
    <property type="nucleotide sequence ID" value="NZ_BSSU01000014.1"/>
</dbReference>
<evidence type="ECO:0000313" key="2">
    <source>
        <dbReference type="EMBL" id="GLX83276.1"/>
    </source>
</evidence>
<evidence type="ECO:0000259" key="1">
    <source>
        <dbReference type="PROSITE" id="PS51819"/>
    </source>
</evidence>
<gene>
    <name evidence="2" type="ORF">theurythT_27280</name>
</gene>
<dbReference type="SUPFAM" id="SSF54593">
    <property type="entry name" value="Glyoxalase/Bleomycin resistance protein/Dihydroxybiphenyl dioxygenase"/>
    <property type="match status" value="1"/>
</dbReference>
<organism evidence="2 3">
    <name type="scientific">Thalassotalea eurytherma</name>
    <dbReference type="NCBI Taxonomy" id="1144278"/>
    <lineage>
        <taxon>Bacteria</taxon>
        <taxon>Pseudomonadati</taxon>
        <taxon>Pseudomonadota</taxon>
        <taxon>Gammaproteobacteria</taxon>
        <taxon>Alteromonadales</taxon>
        <taxon>Colwelliaceae</taxon>
        <taxon>Thalassotalea</taxon>
    </lineage>
</organism>
<dbReference type="CDD" id="cd07262">
    <property type="entry name" value="VOC_like"/>
    <property type="match status" value="1"/>
</dbReference>
<dbReference type="PANTHER" id="PTHR35006">
    <property type="entry name" value="GLYOXALASE FAMILY PROTEIN (AFU_ORTHOLOGUE AFUA_5G14830)"/>
    <property type="match status" value="1"/>
</dbReference>
<keyword evidence="3" id="KW-1185">Reference proteome</keyword>
<dbReference type="PANTHER" id="PTHR35006:SF4">
    <property type="entry name" value="BLR7706 PROTEIN"/>
    <property type="match status" value="1"/>
</dbReference>
<name>A0ABQ6H541_9GAMM</name>
<dbReference type="Pfam" id="PF00903">
    <property type="entry name" value="Glyoxalase"/>
    <property type="match status" value="1"/>
</dbReference>
<dbReference type="PROSITE" id="PS51819">
    <property type="entry name" value="VOC"/>
    <property type="match status" value="1"/>
</dbReference>
<reference evidence="2 3" key="1">
    <citation type="submission" date="2023-03" db="EMBL/GenBank/DDBJ databases">
        <title>Draft genome sequence of Thalassotalea eurytherma JCM 18482T.</title>
        <authorList>
            <person name="Sawabe T."/>
        </authorList>
    </citation>
    <scope>NUCLEOTIDE SEQUENCE [LARGE SCALE GENOMIC DNA]</scope>
    <source>
        <strain evidence="2 3">JCM 18482</strain>
    </source>
</reference>
<accession>A0ABQ6H541</accession>
<sequence>MSIENRLHRSICHASLGTNQLDKAIAFYQQVLATLDIEKVAHYEHAAAFGKGYPEFWIQLPFNQQQANVGNGTHLGFVAVSKSQVDEFYALAIELGAKCNGKPGPRADYGDPYYGCFVYDLDGNRIEASYWALTS</sequence>
<comment type="caution">
    <text evidence="2">The sequence shown here is derived from an EMBL/GenBank/DDBJ whole genome shotgun (WGS) entry which is preliminary data.</text>
</comment>
<dbReference type="EMBL" id="BSSU01000014">
    <property type="protein sequence ID" value="GLX83276.1"/>
    <property type="molecule type" value="Genomic_DNA"/>
</dbReference>
<dbReference type="InterPro" id="IPR029068">
    <property type="entry name" value="Glyas_Bleomycin-R_OHBP_Dase"/>
</dbReference>